<dbReference type="AlphaFoldDB" id="A0A8J5UY71"/>
<dbReference type="EMBL" id="JAAALK010000289">
    <property type="protein sequence ID" value="KAG8049712.1"/>
    <property type="molecule type" value="Genomic_DNA"/>
</dbReference>
<name>A0A8J5UY71_ZIZPA</name>
<evidence type="ECO:0000256" key="1">
    <source>
        <dbReference type="SAM" id="MobiDB-lite"/>
    </source>
</evidence>
<feature type="transmembrane region" description="Helical" evidence="2">
    <location>
        <begin position="68"/>
        <end position="88"/>
    </location>
</feature>
<evidence type="ECO:0000313" key="3">
    <source>
        <dbReference type="EMBL" id="KAG8049712.1"/>
    </source>
</evidence>
<evidence type="ECO:0000313" key="4">
    <source>
        <dbReference type="Proteomes" id="UP000729402"/>
    </source>
</evidence>
<proteinExistence type="predicted"/>
<dbReference type="PANTHER" id="PTHR34781:SF2">
    <property type="entry name" value="TRANSMEMBRANE PROTEIN"/>
    <property type="match status" value="1"/>
</dbReference>
<protein>
    <submittedName>
        <fullName evidence="3">Uncharacterized protein</fullName>
    </submittedName>
</protein>
<evidence type="ECO:0000256" key="2">
    <source>
        <dbReference type="SAM" id="Phobius"/>
    </source>
</evidence>
<gene>
    <name evidence="3" type="ORF">GUJ93_ZPchr0009g2261</name>
</gene>
<comment type="caution">
    <text evidence="3">The sequence shown here is derived from an EMBL/GenBank/DDBJ whole genome shotgun (WGS) entry which is preliminary data.</text>
</comment>
<keyword evidence="2" id="KW-1133">Transmembrane helix</keyword>
<dbReference type="OrthoDB" id="1936751at2759"/>
<reference evidence="3" key="2">
    <citation type="submission" date="2021-02" db="EMBL/GenBank/DDBJ databases">
        <authorList>
            <person name="Kimball J.A."/>
            <person name="Haas M.W."/>
            <person name="Macchietto M."/>
            <person name="Kono T."/>
            <person name="Duquette J."/>
            <person name="Shao M."/>
        </authorList>
    </citation>
    <scope>NUCLEOTIDE SEQUENCE</scope>
    <source>
        <tissue evidence="3">Fresh leaf tissue</tissue>
    </source>
</reference>
<organism evidence="3 4">
    <name type="scientific">Zizania palustris</name>
    <name type="common">Northern wild rice</name>
    <dbReference type="NCBI Taxonomy" id="103762"/>
    <lineage>
        <taxon>Eukaryota</taxon>
        <taxon>Viridiplantae</taxon>
        <taxon>Streptophyta</taxon>
        <taxon>Embryophyta</taxon>
        <taxon>Tracheophyta</taxon>
        <taxon>Spermatophyta</taxon>
        <taxon>Magnoliopsida</taxon>
        <taxon>Liliopsida</taxon>
        <taxon>Poales</taxon>
        <taxon>Poaceae</taxon>
        <taxon>BOP clade</taxon>
        <taxon>Oryzoideae</taxon>
        <taxon>Oryzeae</taxon>
        <taxon>Zizaniinae</taxon>
        <taxon>Zizania</taxon>
    </lineage>
</organism>
<dbReference type="PANTHER" id="PTHR34781">
    <property type="entry name" value="TRANSMEMBRANE PROTEIN"/>
    <property type="match status" value="1"/>
</dbReference>
<feature type="region of interest" description="Disordered" evidence="1">
    <location>
        <begin position="219"/>
        <end position="242"/>
    </location>
</feature>
<keyword evidence="2" id="KW-0472">Membrane</keyword>
<keyword evidence="4" id="KW-1185">Reference proteome</keyword>
<reference evidence="3" key="1">
    <citation type="journal article" date="2021" name="bioRxiv">
        <title>Whole Genome Assembly and Annotation of Northern Wild Rice, Zizania palustris L., Supports a Whole Genome Duplication in the Zizania Genus.</title>
        <authorList>
            <person name="Haas M."/>
            <person name="Kono T."/>
            <person name="Macchietto M."/>
            <person name="Millas R."/>
            <person name="McGilp L."/>
            <person name="Shao M."/>
            <person name="Duquette J."/>
            <person name="Hirsch C.N."/>
            <person name="Kimball J."/>
        </authorList>
    </citation>
    <scope>NUCLEOTIDE SEQUENCE</scope>
    <source>
        <tissue evidence="3">Fresh leaf tissue</tissue>
    </source>
</reference>
<accession>A0A8J5UY71</accession>
<keyword evidence="2" id="KW-0812">Transmembrane</keyword>
<dbReference type="Proteomes" id="UP000729402">
    <property type="component" value="Unassembled WGS sequence"/>
</dbReference>
<feature type="transmembrane region" description="Helical" evidence="2">
    <location>
        <begin position="40"/>
        <end position="62"/>
    </location>
</feature>
<feature type="compositionally biased region" description="Polar residues" evidence="1">
    <location>
        <begin position="221"/>
        <end position="233"/>
    </location>
</feature>
<sequence>MRATAEADQSRVIYELCALLLTMLRSPEEGARPWPRQVTAAGLASMLLGASVALMLCGSVTFMLGFFLMPWVIGLACVFLFVGFVTNLSGIGRAILWPAAAAAEACSSSPKIASTCEADIIEFTIKIFVIGSMSTAMVGATSHGHAANSCCAYDGSTPPRRYSRPVKRVQCAKQTVCAPESAATSSRVRLFLANIATSSLLPSRACPDPAACRRRCRPALETSTSSRPSSTVQWGPDGDEDE</sequence>